<keyword evidence="4" id="KW-0456">Lyase</keyword>
<dbReference type="GO" id="GO:0018799">
    <property type="term" value="F:4-hydroxybenzoate decarboxylase activity"/>
    <property type="evidence" value="ECO:0007669"/>
    <property type="project" value="UniProtKB-EC"/>
</dbReference>
<organism evidence="4 5">
    <name type="scientific">Polystyrenella longa</name>
    <dbReference type="NCBI Taxonomy" id="2528007"/>
    <lineage>
        <taxon>Bacteria</taxon>
        <taxon>Pseudomonadati</taxon>
        <taxon>Planctomycetota</taxon>
        <taxon>Planctomycetia</taxon>
        <taxon>Planctomycetales</taxon>
        <taxon>Planctomycetaceae</taxon>
        <taxon>Polystyrenella</taxon>
    </lineage>
</organism>
<feature type="domain" description="3-octaprenyl-4-hydroxybenzoate carboxy-lyase-like C-terminal" evidence="3">
    <location>
        <begin position="322"/>
        <end position="457"/>
    </location>
</feature>
<evidence type="ECO:0000259" key="2">
    <source>
        <dbReference type="Pfam" id="PF20695"/>
    </source>
</evidence>
<gene>
    <name evidence="4" type="ORF">Pla110_23790</name>
</gene>
<dbReference type="InterPro" id="IPR048304">
    <property type="entry name" value="UbiD_Rift_dom"/>
</dbReference>
<dbReference type="EC" id="4.1.1.61" evidence="4"/>
<evidence type="ECO:0000313" key="4">
    <source>
        <dbReference type="EMBL" id="QDU80647.1"/>
    </source>
</evidence>
<dbReference type="SUPFAM" id="SSF143968">
    <property type="entry name" value="UbiD C-terminal domain-like"/>
    <property type="match status" value="2"/>
</dbReference>
<evidence type="ECO:0000259" key="3">
    <source>
        <dbReference type="Pfam" id="PF20696"/>
    </source>
</evidence>
<dbReference type="Pfam" id="PF20695">
    <property type="entry name" value="UbiD_N"/>
    <property type="match status" value="1"/>
</dbReference>
<name>A0A518CN45_9PLAN</name>
<dbReference type="Gene3D" id="3.40.1670.10">
    <property type="entry name" value="UbiD C-terminal domain-like"/>
    <property type="match status" value="1"/>
</dbReference>
<dbReference type="PANTHER" id="PTHR30108:SF7">
    <property type="entry name" value="3-POLYPRENYL-4-HYDROXYBENZOATE DECARBOXYLASE"/>
    <property type="match status" value="1"/>
</dbReference>
<feature type="domain" description="3-octaprenyl-4-hydroxybenzoate carboxy-lyase-like Rift-related" evidence="1">
    <location>
        <begin position="123"/>
        <end position="316"/>
    </location>
</feature>
<dbReference type="KEGG" id="plon:Pla110_23790"/>
<proteinExistence type="predicted"/>
<dbReference type="Proteomes" id="UP000317178">
    <property type="component" value="Chromosome"/>
</dbReference>
<evidence type="ECO:0000259" key="1">
    <source>
        <dbReference type="Pfam" id="PF01977"/>
    </source>
</evidence>
<protein>
    <submittedName>
        <fullName evidence="4">4-hydroxybenzoate decarboxylase subunit C</fullName>
        <ecNumber evidence="4">4.1.1.61</ecNumber>
    </submittedName>
</protein>
<dbReference type="GO" id="GO:0005737">
    <property type="term" value="C:cytoplasm"/>
    <property type="evidence" value="ECO:0007669"/>
    <property type="project" value="TreeGrafter"/>
</dbReference>
<dbReference type="OrthoDB" id="9809841at2"/>
<dbReference type="PANTHER" id="PTHR30108">
    <property type="entry name" value="3-OCTAPRENYL-4-HYDROXYBENZOATE CARBOXY-LYASE-RELATED"/>
    <property type="match status" value="1"/>
</dbReference>
<dbReference type="InterPro" id="IPR049383">
    <property type="entry name" value="UbiD-like_N"/>
</dbReference>
<dbReference type="InterPro" id="IPR049381">
    <property type="entry name" value="UbiD-like_C"/>
</dbReference>
<sequence length="609" mass="67629">MGYSNLNRCLTDLEQTRQLIRIDQEIDPYLEMAEIQRRVYQASGPALLFTNVKDCRFPMMSNLFGTLERTRWIFRNTLDAVRHLVDLKIDPMQFMRHPWQYRDVLGPALHMLPRKAFTGPVLKNRTSIDQLPKLVSWPKDGGPFITLPQVYTEHPDKPSLMNSNLGMYRVQLSGNEYAHNTEIGMHYQIHRSIGVHHAAAIEKGEPLRVNIFVGGAPAMTLAAVMPLPEGMSELTFAGALSGKSIRMVPQRVGPAVYGEADFCITGTIDPDRVLPEGPFGDHLGYYSDTHDFPVLKVEHVYHRDGAVWPFTVVGRPPQEDTSFGALIHEITGPAIPSVIKGVHAVNAVDASGVHPLLLAIGSERYVPYAQDRTPQELLTCANAILGQGQLSLAKYLFIVAKEDNPALDIHKIPDFLSHLLSRVDWTRDLHFQTRTTMDTLDYSGTGLNAGSKLVIAAAGKVKRELPTEMPSGIVLPDRFTDAQFVLPGALAVQGPEYVDGNDDLKQFCQFYNRDATINQFPLIVIVDDASFLAATLNNFLWATFTRSNPATDIEGIDSFTDQKHWGCHGSLVIDARLKPHHQEPLVEDSDISRRVDALAVTGGPLHGII</sequence>
<dbReference type="AlphaFoldDB" id="A0A518CN45"/>
<dbReference type="SUPFAM" id="SSF50475">
    <property type="entry name" value="FMN-binding split barrel"/>
    <property type="match status" value="1"/>
</dbReference>
<accession>A0A518CN45</accession>
<reference evidence="4 5" key="1">
    <citation type="submission" date="2019-02" db="EMBL/GenBank/DDBJ databases">
        <title>Deep-cultivation of Planctomycetes and their phenomic and genomic characterization uncovers novel biology.</title>
        <authorList>
            <person name="Wiegand S."/>
            <person name="Jogler M."/>
            <person name="Boedeker C."/>
            <person name="Pinto D."/>
            <person name="Vollmers J."/>
            <person name="Rivas-Marin E."/>
            <person name="Kohn T."/>
            <person name="Peeters S.H."/>
            <person name="Heuer A."/>
            <person name="Rast P."/>
            <person name="Oberbeckmann S."/>
            <person name="Bunk B."/>
            <person name="Jeske O."/>
            <person name="Meyerdierks A."/>
            <person name="Storesund J.E."/>
            <person name="Kallscheuer N."/>
            <person name="Luecker S."/>
            <person name="Lage O.M."/>
            <person name="Pohl T."/>
            <person name="Merkel B.J."/>
            <person name="Hornburger P."/>
            <person name="Mueller R.-W."/>
            <person name="Bruemmer F."/>
            <person name="Labrenz M."/>
            <person name="Spormann A.M."/>
            <person name="Op den Camp H."/>
            <person name="Overmann J."/>
            <person name="Amann R."/>
            <person name="Jetten M.S.M."/>
            <person name="Mascher T."/>
            <person name="Medema M.H."/>
            <person name="Devos D.P."/>
            <person name="Kaster A.-K."/>
            <person name="Ovreas L."/>
            <person name="Rohde M."/>
            <person name="Galperin M.Y."/>
            <person name="Jogler C."/>
        </authorList>
    </citation>
    <scope>NUCLEOTIDE SEQUENCE [LARGE SCALE GENOMIC DNA]</scope>
    <source>
        <strain evidence="4 5">Pla110</strain>
    </source>
</reference>
<dbReference type="InterPro" id="IPR002830">
    <property type="entry name" value="UbiD"/>
</dbReference>
<dbReference type="RefSeq" id="WP_144995905.1">
    <property type="nucleotide sequence ID" value="NZ_CP036281.1"/>
</dbReference>
<feature type="domain" description="3-octaprenyl-4-hydroxybenzoate carboxy-lyase-like N-terminal" evidence="2">
    <location>
        <begin position="10"/>
        <end position="87"/>
    </location>
</feature>
<dbReference type="EMBL" id="CP036281">
    <property type="protein sequence ID" value="QDU80647.1"/>
    <property type="molecule type" value="Genomic_DNA"/>
</dbReference>
<dbReference type="Pfam" id="PF01977">
    <property type="entry name" value="UbiD"/>
    <property type="match status" value="1"/>
</dbReference>
<dbReference type="Pfam" id="PF20696">
    <property type="entry name" value="UbiD_C"/>
    <property type="match status" value="1"/>
</dbReference>
<keyword evidence="5" id="KW-1185">Reference proteome</keyword>
<evidence type="ECO:0000313" key="5">
    <source>
        <dbReference type="Proteomes" id="UP000317178"/>
    </source>
</evidence>
<dbReference type="NCBIfam" id="TIGR00148">
    <property type="entry name" value="UbiD family decarboxylase"/>
    <property type="match status" value="1"/>
</dbReference>